<dbReference type="GO" id="GO:0016787">
    <property type="term" value="F:hydrolase activity"/>
    <property type="evidence" value="ECO:0007669"/>
    <property type="project" value="UniProtKB-KW"/>
</dbReference>
<proteinExistence type="predicted"/>
<dbReference type="InterPro" id="IPR036412">
    <property type="entry name" value="HAD-like_sf"/>
</dbReference>
<dbReference type="PANTHER" id="PTHR43344">
    <property type="entry name" value="PHOSPHOSERINE PHOSPHATASE"/>
    <property type="match status" value="1"/>
</dbReference>
<evidence type="ECO:0000313" key="5">
    <source>
        <dbReference type="Proteomes" id="UP000243745"/>
    </source>
</evidence>
<evidence type="ECO:0000256" key="1">
    <source>
        <dbReference type="ARBA" id="ARBA00022723"/>
    </source>
</evidence>
<keyword evidence="3" id="KW-0460">Magnesium</keyword>
<dbReference type="EMBL" id="FOXF01000015">
    <property type="protein sequence ID" value="SFP32441.1"/>
    <property type="molecule type" value="Genomic_DNA"/>
</dbReference>
<keyword evidence="5" id="KW-1185">Reference proteome</keyword>
<dbReference type="Proteomes" id="UP000243745">
    <property type="component" value="Unassembled WGS sequence"/>
</dbReference>
<reference evidence="4 5" key="1">
    <citation type="submission" date="2016-10" db="EMBL/GenBank/DDBJ databases">
        <authorList>
            <person name="Varghese N."/>
            <person name="Submissions S."/>
        </authorList>
    </citation>
    <scope>NUCLEOTIDE SEQUENCE [LARGE SCALE GENOMIC DNA]</scope>
    <source>
        <strain evidence="4 5">DSM 1361</strain>
    </source>
</reference>
<dbReference type="GO" id="GO:0046872">
    <property type="term" value="F:metal ion binding"/>
    <property type="evidence" value="ECO:0007669"/>
    <property type="project" value="UniProtKB-KW"/>
</dbReference>
<keyword evidence="2 4" id="KW-0378">Hydrolase</keyword>
<dbReference type="SUPFAM" id="SSF56784">
    <property type="entry name" value="HAD-like"/>
    <property type="match status" value="1"/>
</dbReference>
<evidence type="ECO:0000256" key="2">
    <source>
        <dbReference type="ARBA" id="ARBA00022801"/>
    </source>
</evidence>
<dbReference type="AlphaFoldDB" id="A0A662ZGU9"/>
<dbReference type="InterPro" id="IPR023214">
    <property type="entry name" value="HAD_sf"/>
</dbReference>
<sequence>MALKIFDIDGTILRGDSNDQFFKCLIDHKIITPDYMDFNREAGARFYSGTLDILEYYRYVIKPIAGKTEAELKDLLDDYRENYLKPHVYPKAQELISRFRNEGHVIILASATMDLLVKQTAELVGADFFISTRVKYDEEGRIRDVYSDFCHQEGKRARLKALCQEKGLNLKDSSGYGDTINDIPLLETVDHAFVANPGVHSEKLLHIAAERKWQTIRF</sequence>
<dbReference type="Gene3D" id="3.40.50.1000">
    <property type="entry name" value="HAD superfamily/HAD-like"/>
    <property type="match status" value="1"/>
</dbReference>
<dbReference type="RefSeq" id="WP_177178502.1">
    <property type="nucleotide sequence ID" value="NZ_FOXF01000015.1"/>
</dbReference>
<dbReference type="Gene3D" id="1.20.1440.100">
    <property type="entry name" value="SG protein - dephosphorylation function"/>
    <property type="match status" value="1"/>
</dbReference>
<protein>
    <submittedName>
        <fullName evidence="4">HAD-superfamily subfamily IB hydrolase, TIGR01490</fullName>
    </submittedName>
</protein>
<keyword evidence="1" id="KW-0479">Metal-binding</keyword>
<dbReference type="PANTHER" id="PTHR43344:SF13">
    <property type="entry name" value="PHOSPHATASE RV3661-RELATED"/>
    <property type="match status" value="1"/>
</dbReference>
<gene>
    <name evidence="4" type="ORF">SAMN02910344_01096</name>
</gene>
<dbReference type="NCBIfam" id="TIGR01488">
    <property type="entry name" value="HAD-SF-IB"/>
    <property type="match status" value="1"/>
</dbReference>
<dbReference type="InterPro" id="IPR050582">
    <property type="entry name" value="HAD-like_SerB"/>
</dbReference>
<organism evidence="4 5">
    <name type="scientific">Ruminobacter amylophilus</name>
    <dbReference type="NCBI Taxonomy" id="867"/>
    <lineage>
        <taxon>Bacteria</taxon>
        <taxon>Pseudomonadati</taxon>
        <taxon>Pseudomonadota</taxon>
        <taxon>Gammaproteobacteria</taxon>
        <taxon>Aeromonadales</taxon>
        <taxon>Succinivibrionaceae</taxon>
        <taxon>Ruminobacter</taxon>
    </lineage>
</organism>
<dbReference type="NCBIfam" id="TIGR01490">
    <property type="entry name" value="HAD-SF-IB-hyp1"/>
    <property type="match status" value="1"/>
</dbReference>
<evidence type="ECO:0000313" key="4">
    <source>
        <dbReference type="EMBL" id="SFP32441.1"/>
    </source>
</evidence>
<dbReference type="Pfam" id="PF12710">
    <property type="entry name" value="HAD"/>
    <property type="match status" value="1"/>
</dbReference>
<dbReference type="InterPro" id="IPR006385">
    <property type="entry name" value="HAD_hydro_SerB1"/>
</dbReference>
<accession>A0A662ZGU9</accession>
<name>A0A662ZGU9_9GAMM</name>
<evidence type="ECO:0000256" key="3">
    <source>
        <dbReference type="ARBA" id="ARBA00022842"/>
    </source>
</evidence>